<dbReference type="InterPro" id="IPR049516">
    <property type="entry name" value="FAD-depend_C"/>
</dbReference>
<dbReference type="RefSeq" id="WP_409193813.1">
    <property type="nucleotide sequence ID" value="NZ_WNVM01000634.1"/>
</dbReference>
<dbReference type="EMBL" id="WNVM01000634">
    <property type="protein sequence ID" value="MDZ5010665.1"/>
    <property type="molecule type" value="Genomic_DNA"/>
</dbReference>
<evidence type="ECO:0000313" key="3">
    <source>
        <dbReference type="Proteomes" id="UP001292368"/>
    </source>
</evidence>
<sequence length="138" mass="15163">VGPDDFEGDSPLRGMEFQRHYESLTFKVGGGKYKAPVQLVGDFMEDRVSTKLGKVIPSYTAGYVFKDLRECLPDYVIEALKEGIADFDKKIKGYGDFDSVLTGIETRTSAPVRITRDEKLQSISIKGLFPAGEGAGFA</sequence>
<name>A0AAW9IL69_CLOPF</name>
<gene>
    <name evidence="2" type="ORF">GNF77_17550</name>
</gene>
<dbReference type="PANTHER" id="PTHR42842:SF3">
    <property type="entry name" value="FAD_NAD(P)-BINDING OXIDOREDUCTASE FAMILY PROTEIN"/>
    <property type="match status" value="1"/>
</dbReference>
<evidence type="ECO:0000259" key="1">
    <source>
        <dbReference type="Pfam" id="PF21688"/>
    </source>
</evidence>
<comment type="caution">
    <text evidence="2">The sequence shown here is derived from an EMBL/GenBank/DDBJ whole genome shotgun (WGS) entry which is preliminary data.</text>
</comment>
<dbReference type="PANTHER" id="PTHR42842">
    <property type="entry name" value="FAD/NAD(P)-BINDING OXIDOREDUCTASE"/>
    <property type="match status" value="1"/>
</dbReference>
<proteinExistence type="predicted"/>
<dbReference type="Pfam" id="PF21688">
    <property type="entry name" value="FAD-depend_C"/>
    <property type="match status" value="1"/>
</dbReference>
<dbReference type="InterPro" id="IPR028348">
    <property type="entry name" value="FAD-binding_protein"/>
</dbReference>
<reference evidence="2" key="1">
    <citation type="submission" date="2019-11" db="EMBL/GenBank/DDBJ databases">
        <title>Characterization of Clostridium perfringens isolates from swine manure treated agricultural soils.</title>
        <authorList>
            <person name="Wushke S.T."/>
        </authorList>
    </citation>
    <scope>NUCLEOTIDE SEQUENCE</scope>
    <source>
        <strain evidence="2">V2</strain>
    </source>
</reference>
<dbReference type="Proteomes" id="UP001292368">
    <property type="component" value="Unassembled WGS sequence"/>
</dbReference>
<organism evidence="2 3">
    <name type="scientific">Clostridium perfringens</name>
    <dbReference type="NCBI Taxonomy" id="1502"/>
    <lineage>
        <taxon>Bacteria</taxon>
        <taxon>Bacillati</taxon>
        <taxon>Bacillota</taxon>
        <taxon>Clostridia</taxon>
        <taxon>Eubacteriales</taxon>
        <taxon>Clostridiaceae</taxon>
        <taxon>Clostridium</taxon>
    </lineage>
</organism>
<evidence type="ECO:0000313" key="2">
    <source>
        <dbReference type="EMBL" id="MDZ5010665.1"/>
    </source>
</evidence>
<feature type="non-terminal residue" evidence="2">
    <location>
        <position position="138"/>
    </location>
</feature>
<protein>
    <recommendedName>
        <fullName evidence="1">FAD-dependent protein C-terminal domain-containing protein</fullName>
    </recommendedName>
</protein>
<accession>A0AAW9IL69</accession>
<feature type="non-terminal residue" evidence="2">
    <location>
        <position position="1"/>
    </location>
</feature>
<dbReference type="AlphaFoldDB" id="A0AAW9IL69"/>
<feature type="domain" description="FAD-dependent protein C-terminal" evidence="1">
    <location>
        <begin position="2"/>
        <end position="108"/>
    </location>
</feature>